<dbReference type="SUPFAM" id="SSF46785">
    <property type="entry name" value="Winged helix' DNA-binding domain"/>
    <property type="match status" value="1"/>
</dbReference>
<dbReference type="Proteomes" id="UP001206128">
    <property type="component" value="Unassembled WGS sequence"/>
</dbReference>
<feature type="domain" description="Transcription regulator PadR N-terminal" evidence="2">
    <location>
        <begin position="132"/>
        <end position="201"/>
    </location>
</feature>
<feature type="region of interest" description="Disordered" evidence="1">
    <location>
        <begin position="198"/>
        <end position="217"/>
    </location>
</feature>
<keyword evidence="4" id="KW-1185">Reference proteome</keyword>
<dbReference type="InterPro" id="IPR036390">
    <property type="entry name" value="WH_DNA-bd_sf"/>
</dbReference>
<proteinExistence type="predicted"/>
<dbReference type="AlphaFoldDB" id="A0AAE3KFY0"/>
<dbReference type="Gene3D" id="1.10.10.10">
    <property type="entry name" value="Winged helix-like DNA-binding domain superfamily/Winged helix DNA-binding domain"/>
    <property type="match status" value="1"/>
</dbReference>
<evidence type="ECO:0000313" key="4">
    <source>
        <dbReference type="Proteomes" id="UP001206128"/>
    </source>
</evidence>
<protein>
    <submittedName>
        <fullName evidence="3">DNA-binding transcriptional regulator, PadR family</fullName>
    </submittedName>
</protein>
<dbReference type="GO" id="GO:0003677">
    <property type="term" value="F:DNA binding"/>
    <property type="evidence" value="ECO:0007669"/>
    <property type="project" value="UniProtKB-KW"/>
</dbReference>
<gene>
    <name evidence="3" type="ORF">LX83_002261</name>
</gene>
<dbReference type="InterPro" id="IPR005149">
    <property type="entry name" value="Tscrpt_reg_PadR_N"/>
</dbReference>
<accession>A0AAE3KFY0</accession>
<organism evidence="3 4">
    <name type="scientific">Goodfellowiella coeruleoviolacea</name>
    <dbReference type="NCBI Taxonomy" id="334858"/>
    <lineage>
        <taxon>Bacteria</taxon>
        <taxon>Bacillati</taxon>
        <taxon>Actinomycetota</taxon>
        <taxon>Actinomycetes</taxon>
        <taxon>Pseudonocardiales</taxon>
        <taxon>Pseudonocardiaceae</taxon>
        <taxon>Goodfellowiella</taxon>
    </lineage>
</organism>
<feature type="compositionally biased region" description="Basic residues" evidence="1">
    <location>
        <begin position="15"/>
        <end position="25"/>
    </location>
</feature>
<keyword evidence="3" id="KW-0238">DNA-binding</keyword>
<dbReference type="PANTHER" id="PTHR43252">
    <property type="entry name" value="TRANSCRIPTIONAL REGULATOR YQJI"/>
    <property type="match status" value="1"/>
</dbReference>
<dbReference type="Pfam" id="PF03551">
    <property type="entry name" value="PadR"/>
    <property type="match status" value="1"/>
</dbReference>
<dbReference type="InterPro" id="IPR036388">
    <property type="entry name" value="WH-like_DNA-bd_sf"/>
</dbReference>
<feature type="compositionally biased region" description="Pro residues" evidence="1">
    <location>
        <begin position="58"/>
        <end position="71"/>
    </location>
</feature>
<evidence type="ECO:0000259" key="2">
    <source>
        <dbReference type="Pfam" id="PF03551"/>
    </source>
</evidence>
<feature type="compositionally biased region" description="Gly residues" evidence="1">
    <location>
        <begin position="26"/>
        <end position="38"/>
    </location>
</feature>
<name>A0AAE3KFY0_9PSEU</name>
<dbReference type="RefSeq" id="WP_253770122.1">
    <property type="nucleotide sequence ID" value="NZ_JAMTCK010000004.1"/>
</dbReference>
<evidence type="ECO:0000313" key="3">
    <source>
        <dbReference type="EMBL" id="MCP2165412.1"/>
    </source>
</evidence>
<dbReference type="EMBL" id="JAMTCK010000004">
    <property type="protein sequence ID" value="MCP2165412.1"/>
    <property type="molecule type" value="Genomic_DNA"/>
</dbReference>
<reference evidence="3" key="1">
    <citation type="submission" date="2022-06" db="EMBL/GenBank/DDBJ databases">
        <title>Genomic Encyclopedia of Archaeal and Bacterial Type Strains, Phase II (KMG-II): from individual species to whole genera.</title>
        <authorList>
            <person name="Goeker M."/>
        </authorList>
    </citation>
    <scope>NUCLEOTIDE SEQUENCE</scope>
    <source>
        <strain evidence="3">DSM 43935</strain>
    </source>
</reference>
<feature type="region of interest" description="Disordered" evidence="1">
    <location>
        <begin position="1"/>
        <end position="125"/>
    </location>
</feature>
<comment type="caution">
    <text evidence="3">The sequence shown here is derived from an EMBL/GenBank/DDBJ whole genome shotgun (WGS) entry which is preliminary data.</text>
</comment>
<dbReference type="PANTHER" id="PTHR43252:SF2">
    <property type="entry name" value="TRANSCRIPTION REGULATOR, PADR-LIKE FAMILY"/>
    <property type="match status" value="1"/>
</dbReference>
<evidence type="ECO:0000256" key="1">
    <source>
        <dbReference type="SAM" id="MobiDB-lite"/>
    </source>
</evidence>
<feature type="compositionally biased region" description="Gly residues" evidence="1">
    <location>
        <begin position="76"/>
        <end position="121"/>
    </location>
</feature>
<sequence>MHEMLDGPHRPFSGSRRHHPHRGGGRHGGFGGFGGFGPAGFPFGRGADAELPSARFTPPFPPVPPEPPEPGHPGAWPGGRFPGFPGGRPGRGEHGFGFPGFPGFGPWGGGHGRGGGRGGGGRQRRGNVRAAVLALLAERPMHGYEMIQQITERSNGLWRPSPGSVYPTLQLLADEGLVSASEEAGGKKLFTLTEAGQAEAAKQQDNPPWQQAAEAVGEVEPSELSLRKALAQLAAAVYQMSGQGTAEQKARAVEAVNEARRRIYAILGESDEEGLEPEPES</sequence>